<evidence type="ECO:0008006" key="4">
    <source>
        <dbReference type="Google" id="ProtNLM"/>
    </source>
</evidence>
<protein>
    <recommendedName>
        <fullName evidence="4">DUF3137 domain-containing protein</fullName>
    </recommendedName>
</protein>
<evidence type="ECO:0000313" key="3">
    <source>
        <dbReference type="Proteomes" id="UP001253545"/>
    </source>
</evidence>
<name>A0ABU2ZL13_9ALTE</name>
<dbReference type="RefSeq" id="WP_311366835.1">
    <property type="nucleotide sequence ID" value="NZ_JAVRHX010000001.1"/>
</dbReference>
<keyword evidence="1" id="KW-0812">Transmembrane</keyword>
<sequence>MALTSKNSRNNKLKTHLAILQARAIHAKTSEDISVISKLIQEYSAKHQYSHNNSLLWLSLAIAGLVGGLSYWQQLHITQDTRFYMQVLSAITGCLTLILFYMRYAEIKRVGDAVYIRSVAINAGVVRDYQFDGRSYWKQLSGMFSLFNTGDESQTITTRYLGGMPGDEHQGPTPYTLFEFKYVRVTRSTNSKGGTRTSRSTHYKYGMLVQFSDFNFLSINVNRFPNKWDSSSRAFNKRFKVRCASEIQAAKFFDPKAVLAFVDEFSFIKSMDVTPSSVVCFELPKEIFPSKVKTPSLTNTTTFINSLETPHKLPALEQAQKLIAFINQNK</sequence>
<keyword evidence="3" id="KW-1185">Reference proteome</keyword>
<evidence type="ECO:0000313" key="2">
    <source>
        <dbReference type="EMBL" id="MDT0593313.1"/>
    </source>
</evidence>
<dbReference type="EMBL" id="JAVRHX010000001">
    <property type="protein sequence ID" value="MDT0593313.1"/>
    <property type="molecule type" value="Genomic_DNA"/>
</dbReference>
<reference evidence="2 3" key="1">
    <citation type="submission" date="2023-09" db="EMBL/GenBank/DDBJ databases">
        <authorList>
            <person name="Rey-Velasco X."/>
        </authorList>
    </citation>
    <scope>NUCLEOTIDE SEQUENCE [LARGE SCALE GENOMIC DNA]</scope>
    <source>
        <strain evidence="2 3">P117</strain>
    </source>
</reference>
<comment type="caution">
    <text evidence="2">The sequence shown here is derived from an EMBL/GenBank/DDBJ whole genome shotgun (WGS) entry which is preliminary data.</text>
</comment>
<accession>A0ABU2ZL13</accession>
<proteinExistence type="predicted"/>
<organism evidence="2 3">
    <name type="scientific">Glaciecola petra</name>
    <dbReference type="NCBI Taxonomy" id="3075602"/>
    <lineage>
        <taxon>Bacteria</taxon>
        <taxon>Pseudomonadati</taxon>
        <taxon>Pseudomonadota</taxon>
        <taxon>Gammaproteobacteria</taxon>
        <taxon>Alteromonadales</taxon>
        <taxon>Alteromonadaceae</taxon>
        <taxon>Glaciecola</taxon>
    </lineage>
</organism>
<evidence type="ECO:0000256" key="1">
    <source>
        <dbReference type="SAM" id="Phobius"/>
    </source>
</evidence>
<feature type="transmembrane region" description="Helical" evidence="1">
    <location>
        <begin position="84"/>
        <end position="102"/>
    </location>
</feature>
<keyword evidence="1" id="KW-1133">Transmembrane helix</keyword>
<gene>
    <name evidence="2" type="ORF">RM552_00475</name>
</gene>
<dbReference type="Proteomes" id="UP001253545">
    <property type="component" value="Unassembled WGS sequence"/>
</dbReference>
<keyword evidence="1" id="KW-0472">Membrane</keyword>
<feature type="transmembrane region" description="Helical" evidence="1">
    <location>
        <begin position="55"/>
        <end position="72"/>
    </location>
</feature>